<protein>
    <submittedName>
        <fullName evidence="8">MFS transporter Liz1/Seo1, putative</fullName>
    </submittedName>
</protein>
<dbReference type="Pfam" id="PF07690">
    <property type="entry name" value="MFS_1"/>
    <property type="match status" value="1"/>
</dbReference>
<evidence type="ECO:0000256" key="2">
    <source>
        <dbReference type="ARBA" id="ARBA00022448"/>
    </source>
</evidence>
<dbReference type="InterPro" id="IPR036259">
    <property type="entry name" value="MFS_trans_sf"/>
</dbReference>
<accession>Q4WFU6</accession>
<evidence type="ECO:0000256" key="5">
    <source>
        <dbReference type="ARBA" id="ARBA00023136"/>
    </source>
</evidence>
<dbReference type="InParanoid" id="Q4WFU6"/>
<dbReference type="HOGENOM" id="CLU_001265_4_2_1"/>
<dbReference type="SUPFAM" id="SSF103473">
    <property type="entry name" value="MFS general substrate transporter"/>
    <property type="match status" value="1"/>
</dbReference>
<dbReference type="KEGG" id="afm:AFUA_3G00980"/>
<dbReference type="GeneID" id="3505892"/>
<reference evidence="8 9" key="1">
    <citation type="journal article" date="2005" name="Nature">
        <title>Genomic sequence of the pathogenic and allergenic filamentous fungus Aspergillus fumigatus.</title>
        <authorList>
            <person name="Nierman W.C."/>
            <person name="Pain A."/>
            <person name="Anderson M.J."/>
            <person name="Wortman J.R."/>
            <person name="Kim H.S."/>
            <person name="Arroyo J."/>
            <person name="Berriman M."/>
            <person name="Abe K."/>
            <person name="Archer D.B."/>
            <person name="Bermejo C."/>
            <person name="Bennett J."/>
            <person name="Bowyer P."/>
            <person name="Chen D."/>
            <person name="Collins M."/>
            <person name="Coulsen R."/>
            <person name="Davies R."/>
            <person name="Dyer P.S."/>
            <person name="Farman M."/>
            <person name="Fedorova N."/>
            <person name="Fedorova N."/>
            <person name="Feldblyum T.V."/>
            <person name="Fischer R."/>
            <person name="Fosker N."/>
            <person name="Fraser A."/>
            <person name="Garcia J.L."/>
            <person name="Garcia M.J."/>
            <person name="Goble A."/>
            <person name="Goldman G.H."/>
            <person name="Gomi K."/>
            <person name="Griffith-Jones S."/>
            <person name="Gwilliam R."/>
            <person name="Haas B."/>
            <person name="Haas H."/>
            <person name="Harris D."/>
            <person name="Horiuchi H."/>
            <person name="Huang J."/>
            <person name="Humphray S."/>
            <person name="Jimenez J."/>
            <person name="Keller N."/>
            <person name="Khouri H."/>
            <person name="Kitamoto K."/>
            <person name="Kobayashi T."/>
            <person name="Konzack S."/>
            <person name="Kulkarni R."/>
            <person name="Kumagai T."/>
            <person name="Lafon A."/>
            <person name="Latge J.P."/>
            <person name="Li W."/>
            <person name="Lord A."/>
            <person name="Lu C."/>
            <person name="Majoros W.H."/>
            <person name="May G.S."/>
            <person name="Miller B.L."/>
            <person name="Mohamoud Y."/>
            <person name="Molina M."/>
            <person name="Monod M."/>
            <person name="Mouyna I."/>
            <person name="Mulligan S."/>
            <person name="Murphy L."/>
            <person name="O'Neil S."/>
            <person name="Paulsen I."/>
            <person name="Penalva M.A."/>
            <person name="Pertea M."/>
            <person name="Price C."/>
            <person name="Pritchard B.L."/>
            <person name="Quail M.A."/>
            <person name="Rabbinowitsch E."/>
            <person name="Rawlins N."/>
            <person name="Rajandream M.A."/>
            <person name="Reichard U."/>
            <person name="Renauld H."/>
            <person name="Robson G.D."/>
            <person name="Rodriguez de Cordoba S."/>
            <person name="Rodriguez-Pena J.M."/>
            <person name="Ronning C.M."/>
            <person name="Rutter S."/>
            <person name="Salzberg S.L."/>
            <person name="Sanchez M."/>
            <person name="Sanchez-Ferrero J.C."/>
            <person name="Saunders D."/>
            <person name="Seeger K."/>
            <person name="Squares R."/>
            <person name="Squares S."/>
            <person name="Takeuchi M."/>
            <person name="Tekaia F."/>
            <person name="Turner G."/>
            <person name="Vazquez de Aldana C.R."/>
            <person name="Weidman J."/>
            <person name="White O."/>
            <person name="Woodward J."/>
            <person name="Yu J.H."/>
            <person name="Fraser C."/>
            <person name="Galagan J.E."/>
            <person name="Asai K."/>
            <person name="Machida M."/>
            <person name="Hall N."/>
            <person name="Barrell B."/>
            <person name="Denning D.W."/>
        </authorList>
    </citation>
    <scope>NUCLEOTIDE SEQUENCE [LARGE SCALE GENOMIC DNA]</scope>
    <source>
        <strain evidence="8 9">Af293</strain>
    </source>
</reference>
<dbReference type="PANTHER" id="PTHR43791:SF39">
    <property type="entry name" value="TRANSPORTER LIZ1_SEO1, PUTATIVE (AFU_ORTHOLOGUE AFUA_3G00980)-RELATED"/>
    <property type="match status" value="1"/>
</dbReference>
<dbReference type="PANTHER" id="PTHR43791">
    <property type="entry name" value="PERMEASE-RELATED"/>
    <property type="match status" value="1"/>
</dbReference>
<dbReference type="GO" id="GO:0022857">
    <property type="term" value="F:transmembrane transporter activity"/>
    <property type="evidence" value="ECO:0000318"/>
    <property type="project" value="GO_Central"/>
</dbReference>
<evidence type="ECO:0000256" key="4">
    <source>
        <dbReference type="ARBA" id="ARBA00022989"/>
    </source>
</evidence>
<organism evidence="8 9">
    <name type="scientific">Aspergillus fumigatus (strain ATCC MYA-4609 / CBS 101355 / FGSC A1100 / Af293)</name>
    <name type="common">Neosartorya fumigata</name>
    <dbReference type="NCBI Taxonomy" id="330879"/>
    <lineage>
        <taxon>Eukaryota</taxon>
        <taxon>Fungi</taxon>
        <taxon>Dikarya</taxon>
        <taxon>Ascomycota</taxon>
        <taxon>Pezizomycotina</taxon>
        <taxon>Eurotiomycetes</taxon>
        <taxon>Eurotiomycetidae</taxon>
        <taxon>Eurotiales</taxon>
        <taxon>Aspergillaceae</taxon>
        <taxon>Aspergillus</taxon>
        <taxon>Aspergillus subgen. Fumigati</taxon>
    </lineage>
</organism>
<evidence type="ECO:0000256" key="3">
    <source>
        <dbReference type="ARBA" id="ARBA00022692"/>
    </source>
</evidence>
<sequence length="505" mass="58071">MAPPPVAINERAIVDNPQKLSKRKWLSYIWDTLDKSPEERKLLFKLDTAILTFASLGYFIKYLDQVNINNAFVSGMKEDLSLYGNQLNYMQTCWTVGYVIGEIPSNLLLTRIRPRYWIPAMELLWTILTFAMARCNTPTQFYVLRFFIGLAESTFYPGMQYIIGSWYRKDELAKRSCIFHTSGGIASMFSGYLMAGVYHLGGRGGFKGWQWLFIIDGVISLPVALSGFFILPDVPEISNPWYLTKEDIALSQKRMQLEGRKNREPLTSKKLKRIFSSWHIYLLTLLYMYCYNISVIPPPFIVYMLTKQIPQTLNQPQVLRRPDQRLPDYHWSSSSSDHSDLCLDIGLHSRRQTLATHHLRRGKHRSPTPTPLSLTIQIINIISYTSLAIWDINTGWKWTCYIIAGAGYGLSGLLMAYVFPFSVGVSQTEDNRWAHEICAEDNEERALVVGSMNEMAYVFQAWLPQIVWRQVEAPEYRKGFVTVTVLSGILILATFVTVGLEKRER</sequence>
<keyword evidence="4 7" id="KW-1133">Transmembrane helix</keyword>
<dbReference type="Gene3D" id="1.20.1250.20">
    <property type="entry name" value="MFS general substrate transporter like domains"/>
    <property type="match status" value="1"/>
</dbReference>
<keyword evidence="2" id="KW-0813">Transport</keyword>
<dbReference type="EMBL" id="AAHF01000010">
    <property type="protein sequence ID" value="EAL86381.1"/>
    <property type="molecule type" value="Genomic_DNA"/>
</dbReference>
<evidence type="ECO:0000256" key="1">
    <source>
        <dbReference type="ARBA" id="ARBA00004141"/>
    </source>
</evidence>
<dbReference type="RefSeq" id="XP_748419.1">
    <property type="nucleotide sequence ID" value="XM_743326.1"/>
</dbReference>
<feature type="transmembrane region" description="Helical" evidence="7">
    <location>
        <begin position="479"/>
        <end position="500"/>
    </location>
</feature>
<dbReference type="FunFam" id="1.20.1250.20:FF:000065">
    <property type="entry name" value="Putative MFS pantothenate transporter"/>
    <property type="match status" value="1"/>
</dbReference>
<comment type="similarity">
    <text evidence="6">Belongs to the major facilitator superfamily. Allantoate permease family.</text>
</comment>
<dbReference type="OMA" id="SWHIWAL"/>
<comment type="caution">
    <text evidence="8">The sequence shown here is derived from an EMBL/GenBank/DDBJ whole genome shotgun (WGS) entry which is preliminary data.</text>
</comment>
<dbReference type="eggNOG" id="KOG2533">
    <property type="taxonomic scope" value="Eukaryota"/>
</dbReference>
<name>Q4WFU6_ASPFU</name>
<dbReference type="OrthoDB" id="3639251at2759"/>
<keyword evidence="3 7" id="KW-0812">Transmembrane</keyword>
<feature type="transmembrane region" description="Helical" evidence="7">
    <location>
        <begin position="211"/>
        <end position="231"/>
    </location>
</feature>
<gene>
    <name evidence="8" type="ORF">AFUA_3G00980</name>
</gene>
<keyword evidence="9" id="KW-1185">Reference proteome</keyword>
<feature type="transmembrane region" description="Helical" evidence="7">
    <location>
        <begin position="278"/>
        <end position="296"/>
    </location>
</feature>
<keyword evidence="5 7" id="KW-0472">Membrane</keyword>
<dbReference type="InterPro" id="IPR011701">
    <property type="entry name" value="MFS"/>
</dbReference>
<proteinExistence type="inferred from homology"/>
<evidence type="ECO:0000313" key="8">
    <source>
        <dbReference type="EMBL" id="EAL86381.1"/>
    </source>
</evidence>
<comment type="subcellular location">
    <subcellularLocation>
        <location evidence="1">Membrane</location>
        <topology evidence="1">Multi-pass membrane protein</topology>
    </subcellularLocation>
</comment>
<evidence type="ECO:0000313" key="9">
    <source>
        <dbReference type="Proteomes" id="UP000002530"/>
    </source>
</evidence>
<evidence type="ECO:0000256" key="7">
    <source>
        <dbReference type="SAM" id="Phobius"/>
    </source>
</evidence>
<dbReference type="Proteomes" id="UP000002530">
    <property type="component" value="Unassembled WGS sequence"/>
</dbReference>
<feature type="transmembrane region" description="Helical" evidence="7">
    <location>
        <begin position="139"/>
        <end position="156"/>
    </location>
</feature>
<feature type="transmembrane region" description="Helical" evidence="7">
    <location>
        <begin position="177"/>
        <end position="199"/>
    </location>
</feature>
<evidence type="ECO:0000256" key="6">
    <source>
        <dbReference type="ARBA" id="ARBA00037968"/>
    </source>
</evidence>
<dbReference type="VEuPathDB" id="FungiDB:Afu3g00980"/>
<dbReference type="GO" id="GO:0016020">
    <property type="term" value="C:membrane"/>
    <property type="evidence" value="ECO:0000318"/>
    <property type="project" value="GO_Central"/>
</dbReference>
<feature type="transmembrane region" description="Helical" evidence="7">
    <location>
        <begin position="399"/>
        <end position="419"/>
    </location>
</feature>
<dbReference type="AlphaFoldDB" id="Q4WFU6"/>
<feature type="transmembrane region" description="Helical" evidence="7">
    <location>
        <begin position="374"/>
        <end position="392"/>
    </location>
</feature>